<evidence type="ECO:0000256" key="2">
    <source>
        <dbReference type="ARBA" id="ARBA00022448"/>
    </source>
</evidence>
<evidence type="ECO:0000256" key="14">
    <source>
        <dbReference type="SAM" id="Coils"/>
    </source>
</evidence>
<dbReference type="PANTHER" id="PTHR33445:SF2">
    <property type="entry name" value="ATP SYNTHASE SUBUNIT B', CHLOROPLASTIC"/>
    <property type="match status" value="1"/>
</dbReference>
<dbReference type="InterPro" id="IPR050059">
    <property type="entry name" value="ATP_synthase_B_chain"/>
</dbReference>
<comment type="function">
    <text evidence="11">Component of the F(0) channel, it forms part of the peripheral stalk, linking F(1) to F(0). The b'-subunit is a diverged and duplicated form of b found in plants and photosynthetic bacteria.</text>
</comment>
<evidence type="ECO:0000256" key="3">
    <source>
        <dbReference type="ARBA" id="ARBA00022547"/>
    </source>
</evidence>
<keyword evidence="8 15" id="KW-0472">Membrane</keyword>
<keyword evidence="3 13" id="KW-0138">CF(0)</keyword>
<dbReference type="GO" id="GO:0012505">
    <property type="term" value="C:endomembrane system"/>
    <property type="evidence" value="ECO:0007669"/>
    <property type="project" value="UniProtKB-SubCell"/>
</dbReference>
<evidence type="ECO:0000256" key="4">
    <source>
        <dbReference type="ARBA" id="ARBA00022692"/>
    </source>
</evidence>
<feature type="coiled-coil region" evidence="14">
    <location>
        <begin position="48"/>
        <end position="93"/>
    </location>
</feature>
<evidence type="ECO:0000256" key="12">
    <source>
        <dbReference type="ARBA" id="ARBA00037847"/>
    </source>
</evidence>
<dbReference type="Pfam" id="PF00430">
    <property type="entry name" value="ATP-synt_B"/>
    <property type="match status" value="1"/>
</dbReference>
<comment type="similarity">
    <text evidence="1 13">Belongs to the ATPase B chain family.</text>
</comment>
<keyword evidence="2 13" id="KW-0813">Transport</keyword>
<evidence type="ECO:0000256" key="9">
    <source>
        <dbReference type="ARBA" id="ARBA00023310"/>
    </source>
</evidence>
<dbReference type="InterPro" id="IPR002146">
    <property type="entry name" value="ATP_synth_b/b'su_bac/chlpt"/>
</dbReference>
<name>A0A7C5Q1X3_AQUAO</name>
<keyword evidence="5 13" id="KW-0375">Hydrogen ion transport</keyword>
<dbReference type="CDD" id="cd06503">
    <property type="entry name" value="ATP-synt_Fo_b"/>
    <property type="match status" value="1"/>
</dbReference>
<comment type="subcellular location">
    <subcellularLocation>
        <location evidence="12">Endomembrane system</location>
        <topology evidence="12">Single-pass membrane protein</topology>
    </subcellularLocation>
</comment>
<evidence type="ECO:0000256" key="8">
    <source>
        <dbReference type="ARBA" id="ARBA00023136"/>
    </source>
</evidence>
<keyword evidence="9" id="KW-0066">ATP synthesis</keyword>
<sequence length="98" mass="11133">MDVGVIPNFTLFIQAALFLFFVLVLNLIYVKPYSRVIEERERIVKRNLEEASSLRDEAKNHLKKAEEILESARASANSVLESAKKEAAKIKSEILEKA</sequence>
<gene>
    <name evidence="16" type="ORF">ENJ61_03615</name>
</gene>
<dbReference type="Proteomes" id="UP000885792">
    <property type="component" value="Unassembled WGS sequence"/>
</dbReference>
<comment type="function">
    <text evidence="10">F(1)F(0) ATP synthase produces ATP from ADP in the presence of a proton or sodium gradient. F-type ATPases consist of two structural domains, F(1) containing the extramembraneous catalytic core and F(0) containing the membrane proton channel, linked together by a central stalk and a peripheral stalk. During catalysis, ATP synthesis in the catalytic domain of F(1) is coupled via a rotary mechanism of the central stalk subunits to proton translocation.</text>
</comment>
<feature type="transmembrane region" description="Helical" evidence="15">
    <location>
        <begin position="12"/>
        <end position="30"/>
    </location>
</feature>
<accession>A0A7C5Q1X3</accession>
<evidence type="ECO:0000256" key="13">
    <source>
        <dbReference type="RuleBase" id="RU003848"/>
    </source>
</evidence>
<evidence type="ECO:0000256" key="6">
    <source>
        <dbReference type="ARBA" id="ARBA00022989"/>
    </source>
</evidence>
<evidence type="ECO:0000256" key="1">
    <source>
        <dbReference type="ARBA" id="ARBA00005513"/>
    </source>
</evidence>
<proteinExistence type="inferred from homology"/>
<evidence type="ECO:0000256" key="10">
    <source>
        <dbReference type="ARBA" id="ARBA00025198"/>
    </source>
</evidence>
<evidence type="ECO:0000256" key="11">
    <source>
        <dbReference type="ARBA" id="ARBA00025614"/>
    </source>
</evidence>
<dbReference type="GO" id="GO:0045259">
    <property type="term" value="C:proton-transporting ATP synthase complex"/>
    <property type="evidence" value="ECO:0007669"/>
    <property type="project" value="UniProtKB-KW"/>
</dbReference>
<reference evidence="16" key="1">
    <citation type="journal article" date="2020" name="mSystems">
        <title>Genome- and Community-Level Interaction Insights into Carbon Utilization and Element Cycling Functions of Hydrothermarchaeota in Hydrothermal Sediment.</title>
        <authorList>
            <person name="Zhou Z."/>
            <person name="Liu Y."/>
            <person name="Xu W."/>
            <person name="Pan J."/>
            <person name="Luo Z.H."/>
            <person name="Li M."/>
        </authorList>
    </citation>
    <scope>NUCLEOTIDE SEQUENCE [LARGE SCALE GENOMIC DNA]</scope>
    <source>
        <strain evidence="16">HyVt-501</strain>
    </source>
</reference>
<dbReference type="PANTHER" id="PTHR33445">
    <property type="entry name" value="ATP SYNTHASE SUBUNIT B', CHLOROPLASTIC"/>
    <property type="match status" value="1"/>
</dbReference>
<feature type="non-terminal residue" evidence="16">
    <location>
        <position position="98"/>
    </location>
</feature>
<evidence type="ECO:0000256" key="7">
    <source>
        <dbReference type="ARBA" id="ARBA00023065"/>
    </source>
</evidence>
<dbReference type="GO" id="GO:0015986">
    <property type="term" value="P:proton motive force-driven ATP synthesis"/>
    <property type="evidence" value="ECO:0007669"/>
    <property type="project" value="InterPro"/>
</dbReference>
<evidence type="ECO:0000313" key="16">
    <source>
        <dbReference type="EMBL" id="HHJ63974.1"/>
    </source>
</evidence>
<evidence type="ECO:0000256" key="15">
    <source>
        <dbReference type="SAM" id="Phobius"/>
    </source>
</evidence>
<dbReference type="AlphaFoldDB" id="A0A7C5Q1X3"/>
<keyword evidence="7 13" id="KW-0406">Ion transport</keyword>
<keyword evidence="4 13" id="KW-0812">Transmembrane</keyword>
<dbReference type="GO" id="GO:0046961">
    <property type="term" value="F:proton-transporting ATPase activity, rotational mechanism"/>
    <property type="evidence" value="ECO:0007669"/>
    <property type="project" value="TreeGrafter"/>
</dbReference>
<keyword evidence="14" id="KW-0175">Coiled coil</keyword>
<protein>
    <submittedName>
        <fullName evidence="16">F0F1 ATP synthase subunit B</fullName>
    </submittedName>
</protein>
<comment type="caution">
    <text evidence="16">The sequence shown here is derived from an EMBL/GenBank/DDBJ whole genome shotgun (WGS) entry which is preliminary data.</text>
</comment>
<evidence type="ECO:0000256" key="5">
    <source>
        <dbReference type="ARBA" id="ARBA00022781"/>
    </source>
</evidence>
<organism evidence="16">
    <name type="scientific">Aquifex aeolicus</name>
    <dbReference type="NCBI Taxonomy" id="63363"/>
    <lineage>
        <taxon>Bacteria</taxon>
        <taxon>Pseudomonadati</taxon>
        <taxon>Aquificota</taxon>
        <taxon>Aquificia</taxon>
        <taxon>Aquificales</taxon>
        <taxon>Aquificaceae</taxon>
        <taxon>Aquifex</taxon>
    </lineage>
</organism>
<dbReference type="EMBL" id="DRNB01000135">
    <property type="protein sequence ID" value="HHJ63974.1"/>
    <property type="molecule type" value="Genomic_DNA"/>
</dbReference>
<keyword evidence="6 15" id="KW-1133">Transmembrane helix</keyword>